<comment type="similarity">
    <text evidence="19">Belongs to the MurB family.</text>
</comment>
<evidence type="ECO:0000256" key="16">
    <source>
        <dbReference type="ARBA" id="ARBA00023316"/>
    </source>
</evidence>
<evidence type="ECO:0000313" key="22">
    <source>
        <dbReference type="Proteomes" id="UP000198635"/>
    </source>
</evidence>
<dbReference type="GO" id="GO:0071555">
    <property type="term" value="P:cell wall organization"/>
    <property type="evidence" value="ECO:0007669"/>
    <property type="project" value="UniProtKB-KW"/>
</dbReference>
<dbReference type="GO" id="GO:0009252">
    <property type="term" value="P:peptidoglycan biosynthetic process"/>
    <property type="evidence" value="ECO:0007669"/>
    <property type="project" value="UniProtKB-UniRule"/>
</dbReference>
<evidence type="ECO:0000313" key="21">
    <source>
        <dbReference type="EMBL" id="SFJ02647.1"/>
    </source>
</evidence>
<dbReference type="UniPathway" id="UPA00219"/>
<keyword evidence="7 19" id="KW-0963">Cytoplasm</keyword>
<dbReference type="AlphaFoldDB" id="A0A1I3N0A8"/>
<dbReference type="GO" id="GO:0008360">
    <property type="term" value="P:regulation of cell shape"/>
    <property type="evidence" value="ECO:0007669"/>
    <property type="project" value="UniProtKB-KW"/>
</dbReference>
<dbReference type="RefSeq" id="WP_092372225.1">
    <property type="nucleotide sequence ID" value="NZ_FORX01000001.1"/>
</dbReference>
<evidence type="ECO:0000256" key="3">
    <source>
        <dbReference type="ARBA" id="ARBA00004496"/>
    </source>
</evidence>
<keyword evidence="13 19" id="KW-0573">Peptidoglycan synthesis</keyword>
<dbReference type="GO" id="GO:0071949">
    <property type="term" value="F:FAD binding"/>
    <property type="evidence" value="ECO:0007669"/>
    <property type="project" value="InterPro"/>
</dbReference>
<dbReference type="InterPro" id="IPR006094">
    <property type="entry name" value="Oxid_FAD_bind_N"/>
</dbReference>
<dbReference type="InterPro" id="IPR003170">
    <property type="entry name" value="MurB"/>
</dbReference>
<evidence type="ECO:0000256" key="13">
    <source>
        <dbReference type="ARBA" id="ARBA00022984"/>
    </source>
</evidence>
<dbReference type="InterPro" id="IPR036635">
    <property type="entry name" value="MurB_C_sf"/>
</dbReference>
<gene>
    <name evidence="19" type="primary">murB</name>
    <name evidence="21" type="ORF">SAMN04488082_101134</name>
</gene>
<dbReference type="GO" id="GO:0051301">
    <property type="term" value="P:cell division"/>
    <property type="evidence" value="ECO:0007669"/>
    <property type="project" value="UniProtKB-KW"/>
</dbReference>
<dbReference type="STRING" id="52560.SAMN04488082_101134"/>
<dbReference type="InterPro" id="IPR016169">
    <property type="entry name" value="FAD-bd_PCMH_sub2"/>
</dbReference>
<dbReference type="NCBIfam" id="NF010480">
    <property type="entry name" value="PRK13905.1"/>
    <property type="match status" value="1"/>
</dbReference>
<keyword evidence="16 19" id="KW-0961">Cell wall biogenesis/degradation</keyword>
<dbReference type="Gene3D" id="3.30.43.10">
    <property type="entry name" value="Uridine Diphospho-n-acetylenolpyruvylglucosamine Reductase, domain 2"/>
    <property type="match status" value="1"/>
</dbReference>
<feature type="active site" evidence="19">
    <location>
        <position position="279"/>
    </location>
</feature>
<evidence type="ECO:0000256" key="11">
    <source>
        <dbReference type="ARBA" id="ARBA00022857"/>
    </source>
</evidence>
<dbReference type="SUPFAM" id="SSF56194">
    <property type="entry name" value="Uridine diphospho-N-Acetylenolpyruvylglucosamine reductase, MurB, C-terminal domain"/>
    <property type="match status" value="1"/>
</dbReference>
<evidence type="ECO:0000256" key="2">
    <source>
        <dbReference type="ARBA" id="ARBA00003921"/>
    </source>
</evidence>
<name>A0A1I3N0A8_9BACT</name>
<dbReference type="OrthoDB" id="9804753at2"/>
<evidence type="ECO:0000256" key="18">
    <source>
        <dbReference type="ARBA" id="ARBA00048914"/>
    </source>
</evidence>
<dbReference type="InterPro" id="IPR011601">
    <property type="entry name" value="MurB_C"/>
</dbReference>
<dbReference type="InterPro" id="IPR036318">
    <property type="entry name" value="FAD-bd_PCMH-like_sf"/>
</dbReference>
<accession>A0A1I3N0A8</accession>
<evidence type="ECO:0000256" key="14">
    <source>
        <dbReference type="ARBA" id="ARBA00023002"/>
    </source>
</evidence>
<keyword evidence="11 19" id="KW-0521">NADP</keyword>
<dbReference type="PANTHER" id="PTHR21071:SF4">
    <property type="entry name" value="UDP-N-ACETYLENOLPYRUVOYLGLUCOSAMINE REDUCTASE"/>
    <property type="match status" value="1"/>
</dbReference>
<keyword evidence="10 19" id="KW-0274">FAD</keyword>
<dbReference type="PANTHER" id="PTHR21071">
    <property type="entry name" value="UDP-N-ACETYLENOLPYRUVOYLGLUCOSAMINE REDUCTASE"/>
    <property type="match status" value="1"/>
</dbReference>
<keyword evidence="12 19" id="KW-0133">Cell shape</keyword>
<reference evidence="22" key="1">
    <citation type="submission" date="2016-10" db="EMBL/GenBank/DDBJ databases">
        <authorList>
            <person name="Varghese N."/>
            <person name="Submissions S."/>
        </authorList>
    </citation>
    <scope>NUCLEOTIDE SEQUENCE [LARGE SCALE GENOMIC DNA]</scope>
    <source>
        <strain evidence="22">DSM 5918</strain>
    </source>
</reference>
<keyword evidence="15 19" id="KW-0131">Cell cycle</keyword>
<comment type="function">
    <text evidence="2 19">Cell wall formation.</text>
</comment>
<feature type="active site" description="Proton donor" evidence="19">
    <location>
        <position position="209"/>
    </location>
</feature>
<dbReference type="Pfam" id="PF01565">
    <property type="entry name" value="FAD_binding_4"/>
    <property type="match status" value="1"/>
</dbReference>
<dbReference type="Proteomes" id="UP000198635">
    <property type="component" value="Unassembled WGS sequence"/>
</dbReference>
<comment type="cofactor">
    <cofactor evidence="1 19">
        <name>FAD</name>
        <dbReference type="ChEBI" id="CHEBI:57692"/>
    </cofactor>
</comment>
<evidence type="ECO:0000256" key="8">
    <source>
        <dbReference type="ARBA" id="ARBA00022618"/>
    </source>
</evidence>
<dbReference type="EC" id="1.3.1.98" evidence="5 19"/>
<dbReference type="EMBL" id="FORX01000001">
    <property type="protein sequence ID" value="SFJ02647.1"/>
    <property type="molecule type" value="Genomic_DNA"/>
</dbReference>
<comment type="pathway">
    <text evidence="4 19">Cell wall biogenesis; peptidoglycan biosynthesis.</text>
</comment>
<feature type="domain" description="FAD-binding PCMH-type" evidence="20">
    <location>
        <begin position="17"/>
        <end position="180"/>
    </location>
</feature>
<evidence type="ECO:0000256" key="6">
    <source>
        <dbReference type="ARBA" id="ARBA00015188"/>
    </source>
</evidence>
<dbReference type="InterPro" id="IPR016167">
    <property type="entry name" value="FAD-bd_PCMH_sub1"/>
</dbReference>
<dbReference type="PROSITE" id="PS51387">
    <property type="entry name" value="FAD_PCMH"/>
    <property type="match status" value="1"/>
</dbReference>
<evidence type="ECO:0000259" key="20">
    <source>
        <dbReference type="PROSITE" id="PS51387"/>
    </source>
</evidence>
<dbReference type="InterPro" id="IPR016166">
    <property type="entry name" value="FAD-bd_PCMH"/>
</dbReference>
<feature type="active site" evidence="19">
    <location>
        <position position="160"/>
    </location>
</feature>
<evidence type="ECO:0000256" key="15">
    <source>
        <dbReference type="ARBA" id="ARBA00023306"/>
    </source>
</evidence>
<evidence type="ECO:0000256" key="4">
    <source>
        <dbReference type="ARBA" id="ARBA00004752"/>
    </source>
</evidence>
<evidence type="ECO:0000256" key="9">
    <source>
        <dbReference type="ARBA" id="ARBA00022630"/>
    </source>
</evidence>
<protein>
    <recommendedName>
        <fullName evidence="6 19">UDP-N-acetylenolpyruvoylglucosamine reductase</fullName>
        <ecNumber evidence="5 19">1.3.1.98</ecNumber>
    </recommendedName>
    <alternativeName>
        <fullName evidence="17 19">UDP-N-acetylmuramate dehydrogenase</fullName>
    </alternativeName>
</protein>
<keyword evidence="9 19" id="KW-0285">Flavoprotein</keyword>
<keyword evidence="14 19" id="KW-0560">Oxidoreductase</keyword>
<dbReference type="GO" id="GO:0005829">
    <property type="term" value="C:cytosol"/>
    <property type="evidence" value="ECO:0007669"/>
    <property type="project" value="TreeGrafter"/>
</dbReference>
<organism evidence="21 22">
    <name type="scientific">Desulfomicrobium apsheronum</name>
    <dbReference type="NCBI Taxonomy" id="52560"/>
    <lineage>
        <taxon>Bacteria</taxon>
        <taxon>Pseudomonadati</taxon>
        <taxon>Thermodesulfobacteriota</taxon>
        <taxon>Desulfovibrionia</taxon>
        <taxon>Desulfovibrionales</taxon>
        <taxon>Desulfomicrobiaceae</taxon>
        <taxon>Desulfomicrobium</taxon>
    </lineage>
</organism>
<comment type="subcellular location">
    <subcellularLocation>
        <location evidence="3 19">Cytoplasm</location>
    </subcellularLocation>
</comment>
<dbReference type="HAMAP" id="MF_00037">
    <property type="entry name" value="MurB"/>
    <property type="match status" value="1"/>
</dbReference>
<dbReference type="SUPFAM" id="SSF56176">
    <property type="entry name" value="FAD-binding/transporter-associated domain-like"/>
    <property type="match status" value="1"/>
</dbReference>
<comment type="catalytic activity">
    <reaction evidence="18 19">
        <text>UDP-N-acetyl-alpha-D-muramate + NADP(+) = UDP-N-acetyl-3-O-(1-carboxyvinyl)-alpha-D-glucosamine + NADPH + H(+)</text>
        <dbReference type="Rhea" id="RHEA:12248"/>
        <dbReference type="ChEBI" id="CHEBI:15378"/>
        <dbReference type="ChEBI" id="CHEBI:57783"/>
        <dbReference type="ChEBI" id="CHEBI:58349"/>
        <dbReference type="ChEBI" id="CHEBI:68483"/>
        <dbReference type="ChEBI" id="CHEBI:70757"/>
        <dbReference type="EC" id="1.3.1.98"/>
    </reaction>
</comment>
<sequence length="290" mass="31712">MKHLQNVPLKNYCTFRIGGVAKDIFFPETPQELAEIVLRHRAENTAFWIHGGGANTLFPDDEILLPVISTSEMTACVRDGGTVRAEAGKTMDAWVLECLRDGLGGIECLSGIPGTLGGALYMNAGAYGHEISDHLVYVTILTKGGRVIDIPKAECGFAYRQALALREAVVLAGTWELPQSDPSPLLTKRKEILARRKEKQPLEFPSAGSVFKRPTGAYASQLIDQAGLKGLRVGGAQVSEKHAGFIVNVDNATCRDVLELVEICRKTVLERFGYELELEQCLCPFCPDHK</sequence>
<evidence type="ECO:0000256" key="7">
    <source>
        <dbReference type="ARBA" id="ARBA00022490"/>
    </source>
</evidence>
<evidence type="ECO:0000256" key="5">
    <source>
        <dbReference type="ARBA" id="ARBA00012518"/>
    </source>
</evidence>
<dbReference type="Gene3D" id="3.30.465.10">
    <property type="match status" value="1"/>
</dbReference>
<keyword evidence="8 19" id="KW-0132">Cell division</keyword>
<evidence type="ECO:0000256" key="10">
    <source>
        <dbReference type="ARBA" id="ARBA00022827"/>
    </source>
</evidence>
<evidence type="ECO:0000256" key="19">
    <source>
        <dbReference type="HAMAP-Rule" id="MF_00037"/>
    </source>
</evidence>
<dbReference type="NCBIfam" id="TIGR00179">
    <property type="entry name" value="murB"/>
    <property type="match status" value="1"/>
</dbReference>
<dbReference type="Pfam" id="PF02873">
    <property type="entry name" value="MurB_C"/>
    <property type="match status" value="1"/>
</dbReference>
<evidence type="ECO:0000256" key="1">
    <source>
        <dbReference type="ARBA" id="ARBA00001974"/>
    </source>
</evidence>
<evidence type="ECO:0000256" key="17">
    <source>
        <dbReference type="ARBA" id="ARBA00031026"/>
    </source>
</evidence>
<evidence type="ECO:0000256" key="12">
    <source>
        <dbReference type="ARBA" id="ARBA00022960"/>
    </source>
</evidence>
<proteinExistence type="inferred from homology"/>
<dbReference type="Gene3D" id="3.90.78.10">
    <property type="entry name" value="UDP-N-acetylenolpyruvoylglucosamine reductase, C-terminal domain"/>
    <property type="match status" value="1"/>
</dbReference>
<keyword evidence="22" id="KW-1185">Reference proteome</keyword>
<dbReference type="GO" id="GO:0008762">
    <property type="term" value="F:UDP-N-acetylmuramate dehydrogenase activity"/>
    <property type="evidence" value="ECO:0007669"/>
    <property type="project" value="UniProtKB-UniRule"/>
</dbReference>